<dbReference type="Proteomes" id="UP000218267">
    <property type="component" value="Chromosome"/>
</dbReference>
<dbReference type="KEGG" id="mbas:ALGA_0791"/>
<dbReference type="AlphaFoldDB" id="A0A1Y1CFW7"/>
<sequence>MISTTDLIISRIFFSHKDENKFKSYKEQNQCSNMLLYVYVMESTLAEFVMYLNEHYISSLSATQKDFFYSCKSIKMKEKTYRSVLKTISWRTIGTIDTILISYLVIGDMKWAMSIGGVELFTKMGLYFIHERTWNKIELGREKKHPIDYHI</sequence>
<name>A0A1Y1CFW7_9BACT</name>
<protein>
    <recommendedName>
        <fullName evidence="1">DUF2061 domain-containing protein</fullName>
    </recommendedName>
</protein>
<reference evidence="3" key="2">
    <citation type="journal article" date="2020" name="Antonie Van Leeuwenhoek">
        <title>Labilibaculum antarcticum sp. nov., a novel facultative anaerobic, psychrotorelant bacterium isolated from marine sediment of Antarctica.</title>
        <authorList>
            <person name="Watanabe M."/>
            <person name="Kojima H."/>
            <person name="Fukui M."/>
        </authorList>
    </citation>
    <scope>NUCLEOTIDE SEQUENCE [LARGE SCALE GENOMIC DNA]</scope>
    <source>
        <strain evidence="3">SPP2</strain>
    </source>
</reference>
<organism evidence="2 3">
    <name type="scientific">Labilibaculum antarcticum</name>
    <dbReference type="NCBI Taxonomy" id="1717717"/>
    <lineage>
        <taxon>Bacteria</taxon>
        <taxon>Pseudomonadati</taxon>
        <taxon>Bacteroidota</taxon>
        <taxon>Bacteroidia</taxon>
        <taxon>Marinilabiliales</taxon>
        <taxon>Marinifilaceae</taxon>
        <taxon>Labilibaculum</taxon>
    </lineage>
</organism>
<evidence type="ECO:0000313" key="3">
    <source>
        <dbReference type="Proteomes" id="UP000218267"/>
    </source>
</evidence>
<dbReference type="InterPro" id="IPR018638">
    <property type="entry name" value="DUF2061_membrane"/>
</dbReference>
<accession>A0A1Y1CFW7</accession>
<feature type="domain" description="DUF2061" evidence="1">
    <location>
        <begin position="84"/>
        <end position="135"/>
    </location>
</feature>
<gene>
    <name evidence="2" type="ORF">ALGA_0791</name>
</gene>
<proteinExistence type="predicted"/>
<dbReference type="EMBL" id="AP018042">
    <property type="protein sequence ID" value="BAX79180.1"/>
    <property type="molecule type" value="Genomic_DNA"/>
</dbReference>
<keyword evidence="3" id="KW-1185">Reference proteome</keyword>
<dbReference type="Pfam" id="PF09834">
    <property type="entry name" value="DUF2061"/>
    <property type="match status" value="1"/>
</dbReference>
<evidence type="ECO:0000259" key="1">
    <source>
        <dbReference type="Pfam" id="PF09834"/>
    </source>
</evidence>
<reference evidence="2 3" key="1">
    <citation type="journal article" date="2018" name="Mar. Genomics">
        <title>Complete genome sequence of Marinifilaceae bacterium strain SPP2, isolated from the Antarctic marine sediment.</title>
        <authorList>
            <person name="Watanabe M."/>
            <person name="Kojima H."/>
            <person name="Fukui M."/>
        </authorList>
    </citation>
    <scope>NUCLEOTIDE SEQUENCE [LARGE SCALE GENOMIC DNA]</scope>
    <source>
        <strain evidence="2 3">SPP2</strain>
    </source>
</reference>
<evidence type="ECO:0000313" key="2">
    <source>
        <dbReference type="EMBL" id="BAX79180.1"/>
    </source>
</evidence>